<sequence>MGGAAYDSNDYYSDMDYDSMLRYQRMSDGNEHPNDHFRGYITPFWNCKSLQKITLGSDVTYFSLKYFPNSTLTSIILNNNDNFVVDGNILYDKTQTKIIAYFNTQNNPVFSLPENVESISPFALAYSSYESITLPKRINIIDGIFAFCHKLKTVEIQAKITRLGDATFFHCYNLETITFKSESVITSIGHDCFICCYKLSTLPSMNNVESLGNHSFAYCQALTTINLPKVNNYPAFCFWKSSIQQITPSTSLFIIEESVFNSSEITSFDCPSSLTYIGLGAFENCMKLTTFNYNDKINAILFNTFCNTSLSSIKIKNIISYIHPTAFKGSFKINFVFEEGGHPLFMIDNNCFIEKRTGVLLFTFGKIFGKFKISDKVNRANLKSLFNERVVKYNKYVIKQGISTLIIPESVKDSYDFTQTMSLEEDRFESLIDLDNICFEGKVVNELLPQQTRAYSSYRKFFTEKLIKKQYEYYDGFQLGCSEETISGVKPNVYEAANGEYPTTYKLDKNLFVVELKRMLTIICYFNSFVRYFINELINYIAILAFISIVFRSRTPTKV</sequence>
<dbReference type="SMR" id="A2DZY0"/>
<dbReference type="VEuPathDB" id="TrichDB:TVAGG3_0536400"/>
<dbReference type="InParanoid" id="A2DZY0"/>
<gene>
    <name evidence="2" type="ORF">TVAG_478640</name>
</gene>
<dbReference type="VEuPathDB" id="TrichDB:TVAG_478640"/>
<dbReference type="InterPro" id="IPR026906">
    <property type="entry name" value="LRR_5"/>
</dbReference>
<protein>
    <submittedName>
        <fullName evidence="2">Surface antigen BspA-like</fullName>
    </submittedName>
</protein>
<keyword evidence="1" id="KW-1133">Transmembrane helix</keyword>
<accession>A2DZY0</accession>
<dbReference type="AlphaFoldDB" id="A2DZY0"/>
<dbReference type="InterPro" id="IPR032675">
    <property type="entry name" value="LRR_dom_sf"/>
</dbReference>
<dbReference type="KEGG" id="tva:4772027"/>
<dbReference type="EMBL" id="DS113276">
    <property type="protein sequence ID" value="EAY14039.1"/>
    <property type="molecule type" value="Genomic_DNA"/>
</dbReference>
<name>A2DZY0_TRIV3</name>
<keyword evidence="1" id="KW-0472">Membrane</keyword>
<feature type="transmembrane region" description="Helical" evidence="1">
    <location>
        <begin position="529"/>
        <end position="551"/>
    </location>
</feature>
<dbReference type="Proteomes" id="UP000001542">
    <property type="component" value="Unassembled WGS sequence"/>
</dbReference>
<evidence type="ECO:0000313" key="3">
    <source>
        <dbReference type="Proteomes" id="UP000001542"/>
    </source>
</evidence>
<reference evidence="2" key="1">
    <citation type="submission" date="2006-10" db="EMBL/GenBank/DDBJ databases">
        <authorList>
            <person name="Amadeo P."/>
            <person name="Zhao Q."/>
            <person name="Wortman J."/>
            <person name="Fraser-Liggett C."/>
            <person name="Carlton J."/>
        </authorList>
    </citation>
    <scope>NUCLEOTIDE SEQUENCE</scope>
    <source>
        <strain evidence="2">G3</strain>
    </source>
</reference>
<dbReference type="RefSeq" id="XP_001326262.1">
    <property type="nucleotide sequence ID" value="XM_001326227.1"/>
</dbReference>
<reference evidence="2" key="2">
    <citation type="journal article" date="2007" name="Science">
        <title>Draft genome sequence of the sexually transmitted pathogen Trichomonas vaginalis.</title>
        <authorList>
            <person name="Carlton J.M."/>
            <person name="Hirt R.P."/>
            <person name="Silva J.C."/>
            <person name="Delcher A.L."/>
            <person name="Schatz M."/>
            <person name="Zhao Q."/>
            <person name="Wortman J.R."/>
            <person name="Bidwell S.L."/>
            <person name="Alsmark U.C.M."/>
            <person name="Besteiro S."/>
            <person name="Sicheritz-Ponten T."/>
            <person name="Noel C.J."/>
            <person name="Dacks J.B."/>
            <person name="Foster P.G."/>
            <person name="Simillion C."/>
            <person name="Van de Peer Y."/>
            <person name="Miranda-Saavedra D."/>
            <person name="Barton G.J."/>
            <person name="Westrop G.D."/>
            <person name="Mueller S."/>
            <person name="Dessi D."/>
            <person name="Fiori P.L."/>
            <person name="Ren Q."/>
            <person name="Paulsen I."/>
            <person name="Zhang H."/>
            <person name="Bastida-Corcuera F.D."/>
            <person name="Simoes-Barbosa A."/>
            <person name="Brown M.T."/>
            <person name="Hayes R.D."/>
            <person name="Mukherjee M."/>
            <person name="Okumura C.Y."/>
            <person name="Schneider R."/>
            <person name="Smith A.J."/>
            <person name="Vanacova S."/>
            <person name="Villalvazo M."/>
            <person name="Haas B.J."/>
            <person name="Pertea M."/>
            <person name="Feldblyum T.V."/>
            <person name="Utterback T.R."/>
            <person name="Shu C.L."/>
            <person name="Osoegawa K."/>
            <person name="de Jong P.J."/>
            <person name="Hrdy I."/>
            <person name="Horvathova L."/>
            <person name="Zubacova Z."/>
            <person name="Dolezal P."/>
            <person name="Malik S.B."/>
            <person name="Logsdon J.M. Jr."/>
            <person name="Henze K."/>
            <person name="Gupta A."/>
            <person name="Wang C.C."/>
            <person name="Dunne R.L."/>
            <person name="Upcroft J.A."/>
            <person name="Upcroft P."/>
            <person name="White O."/>
            <person name="Salzberg S.L."/>
            <person name="Tang P."/>
            <person name="Chiu C.-H."/>
            <person name="Lee Y.-S."/>
            <person name="Embley T.M."/>
            <person name="Coombs G.H."/>
            <person name="Mottram J.C."/>
            <person name="Tachezy J."/>
            <person name="Fraser-Liggett C.M."/>
            <person name="Johnson P.J."/>
        </authorList>
    </citation>
    <scope>NUCLEOTIDE SEQUENCE [LARGE SCALE GENOMIC DNA]</scope>
    <source>
        <strain evidence="2">G3</strain>
    </source>
</reference>
<dbReference type="SUPFAM" id="SSF52058">
    <property type="entry name" value="L domain-like"/>
    <property type="match status" value="1"/>
</dbReference>
<dbReference type="Gene3D" id="3.80.10.10">
    <property type="entry name" value="Ribonuclease Inhibitor"/>
    <property type="match status" value="2"/>
</dbReference>
<keyword evidence="3" id="KW-1185">Reference proteome</keyword>
<dbReference type="PANTHER" id="PTHR45661">
    <property type="entry name" value="SURFACE ANTIGEN"/>
    <property type="match status" value="1"/>
</dbReference>
<evidence type="ECO:0000256" key="1">
    <source>
        <dbReference type="SAM" id="Phobius"/>
    </source>
</evidence>
<dbReference type="Pfam" id="PF13306">
    <property type="entry name" value="LRR_5"/>
    <property type="match status" value="2"/>
</dbReference>
<dbReference type="InterPro" id="IPR053139">
    <property type="entry name" value="Surface_bspA-like"/>
</dbReference>
<proteinExistence type="predicted"/>
<organism evidence="2 3">
    <name type="scientific">Trichomonas vaginalis (strain ATCC PRA-98 / G3)</name>
    <dbReference type="NCBI Taxonomy" id="412133"/>
    <lineage>
        <taxon>Eukaryota</taxon>
        <taxon>Metamonada</taxon>
        <taxon>Parabasalia</taxon>
        <taxon>Trichomonadida</taxon>
        <taxon>Trichomonadidae</taxon>
        <taxon>Trichomonas</taxon>
    </lineage>
</organism>
<evidence type="ECO:0000313" key="2">
    <source>
        <dbReference type="EMBL" id="EAY14039.1"/>
    </source>
</evidence>
<keyword evidence="1" id="KW-0812">Transmembrane</keyword>
<dbReference type="PANTHER" id="PTHR45661:SF3">
    <property type="entry name" value="IG-LIKE DOMAIN-CONTAINING PROTEIN"/>
    <property type="match status" value="1"/>
</dbReference>